<evidence type="ECO:0000256" key="1">
    <source>
        <dbReference type="ARBA" id="ARBA00004239"/>
    </source>
</evidence>
<dbReference type="InterPro" id="IPR036084">
    <property type="entry name" value="Ser_inhib-like_sf"/>
</dbReference>
<dbReference type="InterPro" id="IPR002919">
    <property type="entry name" value="TIL_dom"/>
</dbReference>
<comment type="similarity">
    <text evidence="2">Belongs to the thrombospondin family.</text>
</comment>
<dbReference type="SUPFAM" id="SSF57603">
    <property type="entry name" value="FnI-like domain"/>
    <property type="match status" value="1"/>
</dbReference>
<keyword evidence="5" id="KW-0325">Glycoprotein</keyword>
<dbReference type="SMART" id="SM00192">
    <property type="entry name" value="LDLa"/>
    <property type="match status" value="1"/>
</dbReference>
<feature type="domain" description="F5/8 type C" evidence="8">
    <location>
        <begin position="534"/>
        <end position="678"/>
    </location>
</feature>
<dbReference type="SUPFAM" id="SSF57567">
    <property type="entry name" value="Serine protease inhibitors"/>
    <property type="match status" value="1"/>
</dbReference>
<dbReference type="SUPFAM" id="SSF49785">
    <property type="entry name" value="Galactose-binding domain-like"/>
    <property type="match status" value="2"/>
</dbReference>
<comment type="subcellular location">
    <subcellularLocation>
        <location evidence="1">Secreted</location>
        <location evidence="1">Extracellular space</location>
    </subcellularLocation>
</comment>
<proteinExistence type="inferred from homology"/>
<dbReference type="Pfam" id="PF01826">
    <property type="entry name" value="TIL"/>
    <property type="match status" value="1"/>
</dbReference>
<dbReference type="Pfam" id="PF00754">
    <property type="entry name" value="F5_F8_type_C"/>
    <property type="match status" value="2"/>
</dbReference>
<dbReference type="SUPFAM" id="SSF57625">
    <property type="entry name" value="Invertebrate chitin-binding proteins"/>
    <property type="match status" value="1"/>
</dbReference>
<dbReference type="SMART" id="SM00216">
    <property type="entry name" value="VWD"/>
    <property type="match status" value="2"/>
</dbReference>
<dbReference type="InterPro" id="IPR014853">
    <property type="entry name" value="VWF/SSPO/ZAN-like_Cys-rich_dom"/>
</dbReference>
<evidence type="ECO:0000259" key="8">
    <source>
        <dbReference type="PROSITE" id="PS50022"/>
    </source>
</evidence>
<feature type="domain" description="Chitin-binding type-2" evidence="10">
    <location>
        <begin position="67"/>
        <end position="132"/>
    </location>
</feature>
<dbReference type="InterPro" id="IPR001846">
    <property type="entry name" value="VWF_type-D"/>
</dbReference>
<evidence type="ECO:0000313" key="12">
    <source>
        <dbReference type="EMBL" id="RZC42307.1"/>
    </source>
</evidence>
<evidence type="ECO:0000256" key="6">
    <source>
        <dbReference type="PROSITE-ProRule" id="PRU00039"/>
    </source>
</evidence>
<dbReference type="PROSITE" id="PS01285">
    <property type="entry name" value="FA58C_1"/>
    <property type="match status" value="1"/>
</dbReference>
<dbReference type="InterPro" id="IPR001007">
    <property type="entry name" value="VWF_dom"/>
</dbReference>
<dbReference type="PROSITE" id="PS01185">
    <property type="entry name" value="CTCK_1"/>
    <property type="match status" value="1"/>
</dbReference>
<feature type="non-terminal residue" evidence="12">
    <location>
        <position position="1"/>
    </location>
</feature>
<evidence type="ECO:0000256" key="4">
    <source>
        <dbReference type="ARBA" id="ARBA00023157"/>
    </source>
</evidence>
<dbReference type="PANTHER" id="PTHR11339">
    <property type="entry name" value="EXTRACELLULAR MATRIX GLYCOPROTEIN RELATED"/>
    <property type="match status" value="1"/>
</dbReference>
<dbReference type="SMART" id="SM00041">
    <property type="entry name" value="CT"/>
    <property type="match status" value="1"/>
</dbReference>
<dbReference type="SUPFAM" id="SSF57424">
    <property type="entry name" value="LDL receptor-like module"/>
    <property type="match status" value="1"/>
</dbReference>
<dbReference type="EMBL" id="QDEB01009257">
    <property type="protein sequence ID" value="RZC42307.1"/>
    <property type="molecule type" value="Genomic_DNA"/>
</dbReference>
<feature type="domain" description="F5/8 type C" evidence="8">
    <location>
        <begin position="352"/>
        <end position="507"/>
    </location>
</feature>
<dbReference type="InterPro" id="IPR006207">
    <property type="entry name" value="Cys_knot_C"/>
</dbReference>
<dbReference type="Pfam" id="PF08742">
    <property type="entry name" value="C8"/>
    <property type="match status" value="2"/>
</dbReference>
<dbReference type="PROSITE" id="PS01286">
    <property type="entry name" value="FA58C_2"/>
    <property type="match status" value="1"/>
</dbReference>
<keyword evidence="3" id="KW-0677">Repeat</keyword>
<dbReference type="Gene3D" id="2.60.120.260">
    <property type="entry name" value="Galactose-binding domain-like"/>
    <property type="match status" value="2"/>
</dbReference>
<dbReference type="SMART" id="SM00494">
    <property type="entry name" value="ChtBD2"/>
    <property type="match status" value="1"/>
</dbReference>
<evidence type="ECO:0000256" key="2">
    <source>
        <dbReference type="ARBA" id="ARBA00009456"/>
    </source>
</evidence>
<sequence>NNLEGGKCTKDKIVKIECRTVKRHLSPADTGLDVECSPENGLICKSTTNGRSCPDFEIRVLCECEKKPICDPLKPHKEHETNCHLFYHCEVGLNDTKKLVEKTCGPSMYYNPVTMVCDWPYAVEEIKPECKGRATTIIPAIAPIQTAQLGTTEQYPEIVEPSIEEPPSKKPTPKVKPPAPAVCPNNTVKNDCAIQCDRLCLFYSNAVKQRGFCNHTGDKCESGCVKPDKNLTCPQNMMWADDNTCVELSDCLCRSHDGKPVKPGTMYRESDCKLCQCINNYYTCDESACVITTTEPEEEEEDNVILLRPALPVPEGKALGAQTSVVSPPSVKLPVSVPKPILTDTETPPEKCDEDRFIDLLQGDQALPDVVFNASSVLSSSFEPEFARFNTKAEGKSGGSWSPKYSRTSEYLEINLGHQEPIYGIKIKGNPLYDEYITSFRVFYSHDGGTFFPVFNKERLPQIFRGSIDTTTPVQHIFDTPFEAQIIRINPQTWHTSISLQVELIGCGEALSTTVLYEFITVHPLTTVTTPPMCDDPMGLNDGMMSDQQISVSSELDEDHSKSNLKINDVNTWQPLTNSPVEFIQFDFLEPRNITGVETKGGPDGWVTAFTIQYSHDSKDWNPILNKKGTEKQIFMGNFDENTTQINNFDLPINTKYFKLIPTKWHNNIQMRVEVHGCFEPYPTVEEFSTTTAIPSLCNICPDVTAEPLELQACRCSKDKWWDGENCVARTECPCIVGHISYPVGAVYKKEDCSECLCKLGGGSYCTPKQCDTCENGLRSTVTTTCKCTCQPCPDGTTLCPTSNICINSTLWCNGIRDCPDDEINCITTPKPTQPPITAVTEKLVKECPVTDCPEGYKKEMKKTRTRKFLSPMFLNNEQKKSIKTKFVSAYQGLKTARLRSGFRKVNLERPLDVNATKPPEEICPEFKCVSMKPPTAYLHTQKECPPINCPVNYIPVYDTETPASSSKECAKYTCNPAPPPDAVCNVTGLKKNCTELCLRDLVIHHQDHLVVLHPDLTVKYDDFQYTVDQTKQIGSQTQAFFISRLGNILLFVSNRYGFWIIWNKQGDVKLGVVDKLTNQVDGLCGYFNGKPEDDKRKPNGTLARTTVEFGDSWLADTSEVCETKTCPLHLQNKALEICKFKDQILEPCSKVINIDAFVSRCIETTCDCLQAAANNRTAEEECRCNALQTCVMDCLTAEPNTDLSDWRMQLDCPVTCDAPLVYHDCFQRRCEPTCQSITDPNCLMYASQAVTVLQVTLRKEKPASNPQVVEIVNYITYDESNFTVNANCVYVMSRDSLHKGNNKHKFQVLITNAPCTNNENKICVGKVTILYEGRKIHVYHDQIKSNLKLIVDGERIDDFADISKWSQVKRTSTKHLKILLTDIQVEVSVYYPSLGVSVKAPSHKYNGKLEGLCGNCDGDPLDDLRTSSGNVTEDIDEFVLSWLYDKIPGQSKEICANKHEECVPLPKESDPCNQILDYSTFGQCLRVLDPSLFLEWCKKDTCDNHPELACPAIEAYARDCANAGFCIDWRTNICSAKCPADKIYNACGTSCPKTCEGIKEKEKSCSSKPVEGCFCPEGKVLRNDTCVVEEDCDVCDEQGHRPGEEWKVDKCTTCICAGTSLLCETKQCSDGDKICQEGYQVVKIPSKDECCDKYACVPEPTAGPTCETPQPISCGSGQTTKLSKKPNGCQQFICECKPADQCEPIDKTNTSLEDGYVKEIDESGCCPEVKIICKPELCPKPKPCPQYYILKNETGTGKCCPLYICEPPKDKCIYENKYIAATSGGERPRTELEKQTVLKNANETWQDGPCHPCECVLTTIGNYQAHCGKTECPLVNASEGFFDYEFDTQPVYDKCCPDITRSACKHNNKVYKVGETWIKEDDPCTIFGCINGTNGVLKETKITNCDNNCEKGFEYVPATTESKQCCGTCKPYACLVEQKVYKDGDTWLSDDHCIHYKCVKSEGTMQVQSDITTCPALPQDYTDNFAYETISVEGKCCKEHKTIACKVNGTIFQVGETWPSPDGDKCKKITCVKNEKQEIIKQESVETCKTNCSTGWEYKESTSTCCGECVQVACVVGDDLREPEETWTSSDNCTTYTCENLSGQFMVSSNQESCPSLEDCPEENIYTKGCCKHCNITSAPQKLCAPEAIALNKTIGLIKTHHDPPRGRCVNKDPINSFMECIGSCHSSTFFDSIQGIHQNQCTCCQATKYETLVVELECEDGSVSKKNVAVPSECGCKGCAASRFTKTATKTPGFVKS</sequence>
<evidence type="ECO:0000259" key="9">
    <source>
        <dbReference type="PROSITE" id="PS50184"/>
    </source>
</evidence>
<protein>
    <submittedName>
        <fullName evidence="12">Hemocytin</fullName>
    </submittedName>
</protein>
<evidence type="ECO:0000259" key="11">
    <source>
        <dbReference type="PROSITE" id="PS51233"/>
    </source>
</evidence>
<comment type="caution">
    <text evidence="6">Lacks conserved residue(s) required for the propagation of feature annotation.</text>
</comment>
<evidence type="ECO:0000259" key="7">
    <source>
        <dbReference type="PROSITE" id="PS01225"/>
    </source>
</evidence>
<feature type="domain" description="VWFD" evidence="11">
    <location>
        <begin position="943"/>
        <end position="1123"/>
    </location>
</feature>
<dbReference type="PROSITE" id="PS50184">
    <property type="entry name" value="VWFC_2"/>
    <property type="match status" value="1"/>
</dbReference>
<dbReference type="OrthoDB" id="6262482at2759"/>
<dbReference type="PROSITE" id="PS01208">
    <property type="entry name" value="VWFC_1"/>
    <property type="match status" value="1"/>
</dbReference>
<organism evidence="12 13">
    <name type="scientific">Asbolus verrucosus</name>
    <name type="common">Desert ironclad beetle</name>
    <dbReference type="NCBI Taxonomy" id="1661398"/>
    <lineage>
        <taxon>Eukaryota</taxon>
        <taxon>Metazoa</taxon>
        <taxon>Ecdysozoa</taxon>
        <taxon>Arthropoda</taxon>
        <taxon>Hexapoda</taxon>
        <taxon>Insecta</taxon>
        <taxon>Pterygota</taxon>
        <taxon>Neoptera</taxon>
        <taxon>Endopterygota</taxon>
        <taxon>Coleoptera</taxon>
        <taxon>Polyphaga</taxon>
        <taxon>Cucujiformia</taxon>
        <taxon>Tenebrionidae</taxon>
        <taxon>Pimeliinae</taxon>
        <taxon>Asbolus</taxon>
    </lineage>
</organism>
<feature type="domain" description="VWFC" evidence="9">
    <location>
        <begin position="1585"/>
        <end position="1658"/>
    </location>
</feature>
<dbReference type="InterPro" id="IPR002557">
    <property type="entry name" value="Chitin-bd_dom"/>
</dbReference>
<dbReference type="SMART" id="SM00214">
    <property type="entry name" value="VWC"/>
    <property type="match status" value="5"/>
</dbReference>
<evidence type="ECO:0000256" key="3">
    <source>
        <dbReference type="ARBA" id="ARBA00022737"/>
    </source>
</evidence>
<keyword evidence="13" id="KW-1185">Reference proteome</keyword>
<dbReference type="CDD" id="cd00057">
    <property type="entry name" value="FA58C"/>
    <property type="match status" value="2"/>
</dbReference>
<dbReference type="GO" id="GO:0005576">
    <property type="term" value="C:extracellular region"/>
    <property type="evidence" value="ECO:0007669"/>
    <property type="project" value="UniProtKB-SubCell"/>
</dbReference>
<dbReference type="InterPro" id="IPR036055">
    <property type="entry name" value="LDL_receptor-like_sf"/>
</dbReference>
<dbReference type="CDD" id="cd00112">
    <property type="entry name" value="LDLa"/>
    <property type="match status" value="1"/>
</dbReference>
<dbReference type="PROSITE" id="PS50022">
    <property type="entry name" value="FA58C_3"/>
    <property type="match status" value="2"/>
</dbReference>
<name>A0A482WBW1_ASBVE</name>
<keyword evidence="4 6" id="KW-1015">Disulfide bond</keyword>
<dbReference type="PROSITE" id="PS51233">
    <property type="entry name" value="VWFD"/>
    <property type="match status" value="2"/>
</dbReference>
<feature type="disulfide bond" evidence="6">
    <location>
        <begin position="2182"/>
        <end position="2236"/>
    </location>
</feature>
<dbReference type="Gene3D" id="2.10.25.10">
    <property type="entry name" value="Laminin"/>
    <property type="match status" value="1"/>
</dbReference>
<evidence type="ECO:0000313" key="13">
    <source>
        <dbReference type="Proteomes" id="UP000292052"/>
    </source>
</evidence>
<evidence type="ECO:0000256" key="5">
    <source>
        <dbReference type="ARBA" id="ARBA00023180"/>
    </source>
</evidence>
<dbReference type="InterPro" id="IPR000421">
    <property type="entry name" value="FA58C"/>
</dbReference>
<dbReference type="InterPro" id="IPR008979">
    <property type="entry name" value="Galactose-bd-like_sf"/>
</dbReference>
<dbReference type="GO" id="GO:0008061">
    <property type="term" value="F:chitin binding"/>
    <property type="evidence" value="ECO:0007669"/>
    <property type="project" value="InterPro"/>
</dbReference>
<dbReference type="PANTHER" id="PTHR11339:SF402">
    <property type="entry name" value="VWFD DOMAIN-CONTAINING PROTEIN"/>
    <property type="match status" value="1"/>
</dbReference>
<dbReference type="SMART" id="SM00832">
    <property type="entry name" value="C8"/>
    <property type="match status" value="2"/>
</dbReference>
<evidence type="ECO:0000259" key="10">
    <source>
        <dbReference type="PROSITE" id="PS50940"/>
    </source>
</evidence>
<feature type="domain" description="VWFD" evidence="11">
    <location>
        <begin position="1265"/>
        <end position="1457"/>
    </location>
</feature>
<dbReference type="InterPro" id="IPR036508">
    <property type="entry name" value="Chitin-bd_dom_sf"/>
</dbReference>
<feature type="disulfide bond" evidence="6">
    <location>
        <begin position="2186"/>
        <end position="2238"/>
    </location>
</feature>
<dbReference type="SMART" id="SM00231">
    <property type="entry name" value="FA58C"/>
    <property type="match status" value="2"/>
</dbReference>
<comment type="caution">
    <text evidence="12">The sequence shown here is derived from an EMBL/GenBank/DDBJ whole genome shotgun (WGS) entry which is preliminary data.</text>
</comment>
<dbReference type="Pfam" id="PF00094">
    <property type="entry name" value="VWD"/>
    <property type="match status" value="2"/>
</dbReference>
<reference evidence="12 13" key="1">
    <citation type="submission" date="2017-03" db="EMBL/GenBank/DDBJ databases">
        <title>Genome of the blue death feigning beetle - Asbolus verrucosus.</title>
        <authorList>
            <person name="Rider S.D."/>
        </authorList>
    </citation>
    <scope>NUCLEOTIDE SEQUENCE [LARGE SCALE GENOMIC DNA]</scope>
    <source>
        <strain evidence="12">Butters</strain>
        <tissue evidence="12">Head and leg muscle</tissue>
    </source>
</reference>
<dbReference type="CDD" id="cd19941">
    <property type="entry name" value="TIL"/>
    <property type="match status" value="1"/>
</dbReference>
<dbReference type="InterPro" id="IPR002172">
    <property type="entry name" value="LDrepeatLR_classA_rpt"/>
</dbReference>
<accession>A0A482WBW1</accession>
<feature type="domain" description="CTCK" evidence="7">
    <location>
        <begin position="2182"/>
        <end position="2242"/>
    </location>
</feature>
<dbReference type="PROSITE" id="PS01225">
    <property type="entry name" value="CTCK_2"/>
    <property type="match status" value="1"/>
</dbReference>
<dbReference type="Proteomes" id="UP000292052">
    <property type="component" value="Unassembled WGS sequence"/>
</dbReference>
<dbReference type="InterPro" id="IPR050780">
    <property type="entry name" value="Mucin_vWF_Thrombospondin_sf"/>
</dbReference>
<dbReference type="STRING" id="1661398.A0A482WBW1"/>
<gene>
    <name evidence="12" type="ORF">BDFB_000842</name>
</gene>
<dbReference type="PROSITE" id="PS50940">
    <property type="entry name" value="CHIT_BIND_II"/>
    <property type="match status" value="1"/>
</dbReference>